<reference evidence="1 2" key="1">
    <citation type="submission" date="2024-01" db="EMBL/GenBank/DDBJ databases">
        <title>The genomes of 5 underutilized Papilionoideae crops provide insights into root nodulation and disease resistanc.</title>
        <authorList>
            <person name="Jiang F."/>
        </authorList>
    </citation>
    <scope>NUCLEOTIDE SEQUENCE [LARGE SCALE GENOMIC DNA]</scope>
    <source>
        <strain evidence="1">JINMINGXINNONG_FW02</strain>
        <tissue evidence="1">Leaves</tissue>
    </source>
</reference>
<evidence type="ECO:0000313" key="2">
    <source>
        <dbReference type="Proteomes" id="UP001374584"/>
    </source>
</evidence>
<name>A0AAN9MN01_PHACN</name>
<dbReference type="AlphaFoldDB" id="A0AAN9MN01"/>
<proteinExistence type="predicted"/>
<protein>
    <submittedName>
        <fullName evidence="1">Uncharacterized protein</fullName>
    </submittedName>
</protein>
<dbReference type="EMBL" id="JAYMYR010000006">
    <property type="protein sequence ID" value="KAK7357436.1"/>
    <property type="molecule type" value="Genomic_DNA"/>
</dbReference>
<gene>
    <name evidence="1" type="ORF">VNO80_16722</name>
</gene>
<comment type="caution">
    <text evidence="1">The sequence shown here is derived from an EMBL/GenBank/DDBJ whole genome shotgun (WGS) entry which is preliminary data.</text>
</comment>
<sequence>MDTRRRGFRGMGESLKPSKCRNSLNAALTTCFTTCVAIPDVCCCTYSISLHHLGHGWIQETLNVEEIVKSFISCSVLSQLKHCQNMTAQLLG</sequence>
<accession>A0AAN9MN01</accession>
<evidence type="ECO:0000313" key="1">
    <source>
        <dbReference type="EMBL" id="KAK7357436.1"/>
    </source>
</evidence>
<dbReference type="Proteomes" id="UP001374584">
    <property type="component" value="Unassembled WGS sequence"/>
</dbReference>
<organism evidence="1 2">
    <name type="scientific">Phaseolus coccineus</name>
    <name type="common">Scarlet runner bean</name>
    <name type="synonym">Phaseolus multiflorus</name>
    <dbReference type="NCBI Taxonomy" id="3886"/>
    <lineage>
        <taxon>Eukaryota</taxon>
        <taxon>Viridiplantae</taxon>
        <taxon>Streptophyta</taxon>
        <taxon>Embryophyta</taxon>
        <taxon>Tracheophyta</taxon>
        <taxon>Spermatophyta</taxon>
        <taxon>Magnoliopsida</taxon>
        <taxon>eudicotyledons</taxon>
        <taxon>Gunneridae</taxon>
        <taxon>Pentapetalae</taxon>
        <taxon>rosids</taxon>
        <taxon>fabids</taxon>
        <taxon>Fabales</taxon>
        <taxon>Fabaceae</taxon>
        <taxon>Papilionoideae</taxon>
        <taxon>50 kb inversion clade</taxon>
        <taxon>NPAAA clade</taxon>
        <taxon>indigoferoid/millettioid clade</taxon>
        <taxon>Phaseoleae</taxon>
        <taxon>Phaseolus</taxon>
    </lineage>
</organism>
<keyword evidence="2" id="KW-1185">Reference proteome</keyword>